<dbReference type="InterPro" id="IPR016181">
    <property type="entry name" value="Acyl_CoA_acyltransferase"/>
</dbReference>
<dbReference type="Gene3D" id="3.40.630.30">
    <property type="match status" value="1"/>
</dbReference>
<evidence type="ECO:0000256" key="2">
    <source>
        <dbReference type="ARBA" id="ARBA00023315"/>
    </source>
</evidence>
<accession>A0ABS5JRW9</accession>
<keyword evidence="5" id="KW-1185">Reference proteome</keyword>
<dbReference type="Pfam" id="PF00583">
    <property type="entry name" value="Acetyltransf_1"/>
    <property type="match status" value="1"/>
</dbReference>
<evidence type="ECO:0000256" key="1">
    <source>
        <dbReference type="ARBA" id="ARBA00022679"/>
    </source>
</evidence>
<reference evidence="4 5" key="1">
    <citation type="journal article" date="2015" name="Int. J. Syst. Evol. Microbiol.">
        <title>Carboxylicivirga linearis sp. nov., isolated from a sea cucumber culture pond.</title>
        <authorList>
            <person name="Wang F.Q."/>
            <person name="Zhou Y.X."/>
            <person name="Lin X.Z."/>
            <person name="Chen G.J."/>
            <person name="Du Z.J."/>
        </authorList>
    </citation>
    <scope>NUCLEOTIDE SEQUENCE [LARGE SCALE GENOMIC DNA]</scope>
    <source>
        <strain evidence="4 5">FB218</strain>
    </source>
</reference>
<keyword evidence="2" id="KW-0012">Acyltransferase</keyword>
<proteinExistence type="predicted"/>
<organism evidence="4 5">
    <name type="scientific">Carboxylicivirga linearis</name>
    <dbReference type="NCBI Taxonomy" id="1628157"/>
    <lineage>
        <taxon>Bacteria</taxon>
        <taxon>Pseudomonadati</taxon>
        <taxon>Bacteroidota</taxon>
        <taxon>Bacteroidia</taxon>
        <taxon>Marinilabiliales</taxon>
        <taxon>Marinilabiliaceae</taxon>
        <taxon>Carboxylicivirga</taxon>
    </lineage>
</organism>
<dbReference type="PANTHER" id="PTHR10545">
    <property type="entry name" value="DIAMINE N-ACETYLTRANSFERASE"/>
    <property type="match status" value="1"/>
</dbReference>
<feature type="domain" description="N-acetyltransferase" evidence="3">
    <location>
        <begin position="9"/>
        <end position="159"/>
    </location>
</feature>
<sequence length="159" mass="18432">MWNNSLKYELIDLNNKEHTNALFLLMDNYMRDPMGSEKPLSEDLFDKMKEGLKKQNNYVGVLLKHHSQYVGLANCFYAFSTFKAARLLNIHDFIVLKSQRGYGLGHQLMKAVKEVASKNSCCKITLEVRTDNPVAQNLYLSEGFDKTDPEYLFWQNNIL</sequence>
<dbReference type="Proteomes" id="UP000708576">
    <property type="component" value="Unassembled WGS sequence"/>
</dbReference>
<dbReference type="InterPro" id="IPR051016">
    <property type="entry name" value="Diverse_Substrate_AcTransf"/>
</dbReference>
<evidence type="ECO:0000259" key="3">
    <source>
        <dbReference type="PROSITE" id="PS51186"/>
    </source>
</evidence>
<protein>
    <submittedName>
        <fullName evidence="4">GNAT family N-acetyltransferase</fullName>
    </submittedName>
</protein>
<dbReference type="EMBL" id="JAGUCO010000002">
    <property type="protein sequence ID" value="MBS2097612.1"/>
    <property type="molecule type" value="Genomic_DNA"/>
</dbReference>
<dbReference type="SUPFAM" id="SSF55729">
    <property type="entry name" value="Acyl-CoA N-acyltransferases (Nat)"/>
    <property type="match status" value="1"/>
</dbReference>
<dbReference type="InterPro" id="IPR000182">
    <property type="entry name" value="GNAT_dom"/>
</dbReference>
<evidence type="ECO:0000313" key="4">
    <source>
        <dbReference type="EMBL" id="MBS2097612.1"/>
    </source>
</evidence>
<evidence type="ECO:0000313" key="5">
    <source>
        <dbReference type="Proteomes" id="UP000708576"/>
    </source>
</evidence>
<dbReference type="CDD" id="cd04301">
    <property type="entry name" value="NAT_SF"/>
    <property type="match status" value="1"/>
</dbReference>
<keyword evidence="1" id="KW-0808">Transferase</keyword>
<name>A0ABS5JRW9_9BACT</name>
<dbReference type="RefSeq" id="WP_212214242.1">
    <property type="nucleotide sequence ID" value="NZ_JAGUCO010000002.1"/>
</dbReference>
<dbReference type="PANTHER" id="PTHR10545:SF29">
    <property type="entry name" value="GH14572P-RELATED"/>
    <property type="match status" value="1"/>
</dbReference>
<dbReference type="PROSITE" id="PS51186">
    <property type="entry name" value="GNAT"/>
    <property type="match status" value="1"/>
</dbReference>
<gene>
    <name evidence="4" type="ORF">KEM10_04925</name>
</gene>
<comment type="caution">
    <text evidence="4">The sequence shown here is derived from an EMBL/GenBank/DDBJ whole genome shotgun (WGS) entry which is preliminary data.</text>
</comment>